<evidence type="ECO:0000256" key="5">
    <source>
        <dbReference type="ARBA" id="ARBA00010790"/>
    </source>
</evidence>
<dbReference type="Pfam" id="PF00732">
    <property type="entry name" value="GMC_oxred_N"/>
    <property type="match status" value="1"/>
</dbReference>
<gene>
    <name evidence="18" type="ORF">BDZ90DRAFT_241441</name>
</gene>
<sequence>MANIPVIRQASDLFNEEQTKVLRAITSAIVPSLSGPEAADLVASLPVTASEQQRELVHQFAAHGFGDNPALVDKFCRQMGSSLSAKTRGDLSLLFTLLSTRLGCLALTGSFGPFYELDDKRRMDAIQSWANSPIGLLQKAASGLKGLSLMIFYRADPLAWKAVGYTDGANTDWREAAREDEEAQQHYNYTFENDRISRLPPEADIVVDTEVLVIGSGAGGGVAASYLSQRGLKCLVVDKGIYLRPEDMRGSEDEGYTSLYEAEGIMPSEDGSVNVLAGSTFGGGTTVNWSASLKPRHFVRRTWNEKYGVPYYTTPSFTDDLNSVCNRMGVAIKPIKHNVSNSLLALGAQRAGHPVEAVPQNSGGHTHACGKCQFGCVNGQKQGGVVTWLKDCAENGGAFMTNTYVERILFDPQNKRKAVGALAVVDGRKITIRASKAVVVSAGSIQTPALLLRTPELKYNKMIGKTLHLHPTTIVTGYYDYPIRPWEGSLLTIVDNAAEMVDPAGWGAKIEIIASSPGIAAAFANFESSLQHKKNMLRYSHSYTMIVLTRDRDPGSIVLDSDGNARIEYSISKHEQESARVGILRACDVHMMAGASKIATAQVGVPPFEPRLKAAGPTQAGTSGSRAQPESTTIPSTSVPVESVPNDLNDPAYIEWQAKVSAVGGKPYKTAFGSAHQMASCRMSGSPSLGACDPQGRVWGAKNLWIADASSLPESSGVNPMITTMATAWGISRNVADELGAKFGGDVPARRAAEEVGQGARL</sequence>
<dbReference type="STRING" id="1569628.A0A316UPL6"/>
<dbReference type="Pfam" id="PF13450">
    <property type="entry name" value="NAD_binding_8"/>
    <property type="match status" value="1"/>
</dbReference>
<evidence type="ECO:0000256" key="2">
    <source>
        <dbReference type="ARBA" id="ARBA00001974"/>
    </source>
</evidence>
<dbReference type="GO" id="GO:0050660">
    <property type="term" value="F:flavin adenine dinucleotide binding"/>
    <property type="evidence" value="ECO:0007669"/>
    <property type="project" value="InterPro"/>
</dbReference>
<dbReference type="GO" id="GO:0046577">
    <property type="term" value="F:long-chain-alcohol oxidase activity"/>
    <property type="evidence" value="ECO:0007669"/>
    <property type="project" value="UniProtKB-EC"/>
</dbReference>
<dbReference type="EC" id="1.1.3.20" evidence="6 13"/>
<keyword evidence="19" id="KW-1185">Reference proteome</keyword>
<accession>A0A316UPL6</accession>
<comment type="function">
    <text evidence="3">Long-chain fatty alcohol oxidase involved in the omega-oxidation pathway of lipid degradation.</text>
</comment>
<comment type="catalytic activity">
    <reaction evidence="1 13">
        <text>a long-chain primary fatty alcohol + O2 = a long-chain fatty aldehyde + H2O2</text>
        <dbReference type="Rhea" id="RHEA:22756"/>
        <dbReference type="ChEBI" id="CHEBI:15379"/>
        <dbReference type="ChEBI" id="CHEBI:16240"/>
        <dbReference type="ChEBI" id="CHEBI:17176"/>
        <dbReference type="ChEBI" id="CHEBI:77396"/>
        <dbReference type="EC" id="1.1.3.20"/>
    </reaction>
</comment>
<comment type="subcellular location">
    <subcellularLocation>
        <location evidence="4">Membrane</location>
    </subcellularLocation>
</comment>
<comment type="similarity">
    <text evidence="5 13">Belongs to the GMC oxidoreductase family.</text>
</comment>
<feature type="region of interest" description="Disordered" evidence="15">
    <location>
        <begin position="613"/>
        <end position="644"/>
    </location>
</feature>
<name>A0A316UPL6_9BASI</name>
<dbReference type="EMBL" id="KZ819670">
    <property type="protein sequence ID" value="PWN26914.1"/>
    <property type="molecule type" value="Genomic_DNA"/>
</dbReference>
<evidence type="ECO:0000259" key="16">
    <source>
        <dbReference type="Pfam" id="PF00732"/>
    </source>
</evidence>
<keyword evidence="12" id="KW-0472">Membrane</keyword>
<evidence type="ECO:0000256" key="4">
    <source>
        <dbReference type="ARBA" id="ARBA00004370"/>
    </source>
</evidence>
<evidence type="ECO:0000256" key="3">
    <source>
        <dbReference type="ARBA" id="ARBA00003842"/>
    </source>
</evidence>
<feature type="active site" description="Proton acceptor" evidence="14">
    <location>
        <position position="676"/>
    </location>
</feature>
<organism evidence="18 19">
    <name type="scientific">Jaminaea rosea</name>
    <dbReference type="NCBI Taxonomy" id="1569628"/>
    <lineage>
        <taxon>Eukaryota</taxon>
        <taxon>Fungi</taxon>
        <taxon>Dikarya</taxon>
        <taxon>Basidiomycota</taxon>
        <taxon>Ustilaginomycotina</taxon>
        <taxon>Exobasidiomycetes</taxon>
        <taxon>Microstromatales</taxon>
        <taxon>Microstromatales incertae sedis</taxon>
        <taxon>Jaminaea</taxon>
    </lineage>
</organism>
<evidence type="ECO:0000313" key="19">
    <source>
        <dbReference type="Proteomes" id="UP000245884"/>
    </source>
</evidence>
<evidence type="ECO:0000256" key="7">
    <source>
        <dbReference type="ARBA" id="ARBA00022630"/>
    </source>
</evidence>
<dbReference type="SUPFAM" id="SSF51905">
    <property type="entry name" value="FAD/NAD(P)-binding domain"/>
    <property type="match status" value="1"/>
</dbReference>
<dbReference type="GO" id="GO:0016020">
    <property type="term" value="C:membrane"/>
    <property type="evidence" value="ECO:0007669"/>
    <property type="project" value="UniProtKB-SubCell"/>
</dbReference>
<dbReference type="PIRSF" id="PIRSF028937">
    <property type="entry name" value="Lg_Ch_AO"/>
    <property type="match status" value="1"/>
</dbReference>
<evidence type="ECO:0000256" key="10">
    <source>
        <dbReference type="ARBA" id="ARBA00022989"/>
    </source>
</evidence>
<keyword evidence="9" id="KW-0274">FAD</keyword>
<evidence type="ECO:0000256" key="8">
    <source>
        <dbReference type="ARBA" id="ARBA00022692"/>
    </source>
</evidence>
<dbReference type="RefSeq" id="XP_025361526.1">
    <property type="nucleotide sequence ID" value="XM_025507395.1"/>
</dbReference>
<protein>
    <recommendedName>
        <fullName evidence="6 13">Long-chain-alcohol oxidase</fullName>
        <ecNumber evidence="6 13">1.1.3.20</ecNumber>
    </recommendedName>
</protein>
<evidence type="ECO:0000256" key="15">
    <source>
        <dbReference type="SAM" id="MobiDB-lite"/>
    </source>
</evidence>
<evidence type="ECO:0000256" key="14">
    <source>
        <dbReference type="PIRSR" id="PIRSR028937-1"/>
    </source>
</evidence>
<dbReference type="Pfam" id="PF05199">
    <property type="entry name" value="GMC_oxred_C"/>
    <property type="match status" value="1"/>
</dbReference>
<dbReference type="PANTHER" id="PTHR46056">
    <property type="entry name" value="LONG-CHAIN-ALCOHOL OXIDASE"/>
    <property type="match status" value="1"/>
</dbReference>
<dbReference type="InterPro" id="IPR036188">
    <property type="entry name" value="FAD/NAD-bd_sf"/>
</dbReference>
<dbReference type="InterPro" id="IPR007867">
    <property type="entry name" value="GMC_OxRtase_C"/>
</dbReference>
<dbReference type="AlphaFoldDB" id="A0A316UPL6"/>
<dbReference type="InterPro" id="IPR000172">
    <property type="entry name" value="GMC_OxRdtase_N"/>
</dbReference>
<evidence type="ECO:0000256" key="12">
    <source>
        <dbReference type="ARBA" id="ARBA00023136"/>
    </source>
</evidence>
<dbReference type="OrthoDB" id="269227at2759"/>
<keyword evidence="8" id="KW-0812">Transmembrane</keyword>
<feature type="compositionally biased region" description="Polar residues" evidence="15">
    <location>
        <begin position="619"/>
        <end position="640"/>
    </location>
</feature>
<proteinExistence type="inferred from homology"/>
<evidence type="ECO:0000256" key="9">
    <source>
        <dbReference type="ARBA" id="ARBA00022827"/>
    </source>
</evidence>
<feature type="domain" description="Glucose-methanol-choline oxidoreductase C-terminal" evidence="17">
    <location>
        <begin position="669"/>
        <end position="728"/>
    </location>
</feature>
<evidence type="ECO:0000256" key="13">
    <source>
        <dbReference type="PIRNR" id="PIRNR028937"/>
    </source>
</evidence>
<reference evidence="18 19" key="1">
    <citation type="journal article" date="2018" name="Mol. Biol. Evol.">
        <title>Broad Genomic Sampling Reveals a Smut Pathogenic Ancestry of the Fungal Clade Ustilaginomycotina.</title>
        <authorList>
            <person name="Kijpornyongpan T."/>
            <person name="Mondo S.J."/>
            <person name="Barry K."/>
            <person name="Sandor L."/>
            <person name="Lee J."/>
            <person name="Lipzen A."/>
            <person name="Pangilinan J."/>
            <person name="LaButti K."/>
            <person name="Hainaut M."/>
            <person name="Henrissat B."/>
            <person name="Grigoriev I.V."/>
            <person name="Spatafora J.W."/>
            <person name="Aime M.C."/>
        </authorList>
    </citation>
    <scope>NUCLEOTIDE SEQUENCE [LARGE SCALE GENOMIC DNA]</scope>
    <source>
        <strain evidence="18 19">MCA 5214</strain>
    </source>
</reference>
<keyword evidence="11 13" id="KW-0560">Oxidoreductase</keyword>
<feature type="domain" description="Glucose-methanol-choline oxidoreductase N-terminal" evidence="16">
    <location>
        <begin position="256"/>
        <end position="471"/>
    </location>
</feature>
<evidence type="ECO:0000313" key="18">
    <source>
        <dbReference type="EMBL" id="PWN26914.1"/>
    </source>
</evidence>
<evidence type="ECO:0000256" key="1">
    <source>
        <dbReference type="ARBA" id="ARBA00000920"/>
    </source>
</evidence>
<dbReference type="GeneID" id="37029218"/>
<evidence type="ECO:0000256" key="11">
    <source>
        <dbReference type="ARBA" id="ARBA00023002"/>
    </source>
</evidence>
<keyword evidence="7" id="KW-0285">Flavoprotein</keyword>
<evidence type="ECO:0000256" key="6">
    <source>
        <dbReference type="ARBA" id="ARBA00013125"/>
    </source>
</evidence>
<dbReference type="PANTHER" id="PTHR46056:SF12">
    <property type="entry name" value="LONG-CHAIN-ALCOHOL OXIDASE"/>
    <property type="match status" value="1"/>
</dbReference>
<comment type="cofactor">
    <cofactor evidence="2">
        <name>FAD</name>
        <dbReference type="ChEBI" id="CHEBI:57692"/>
    </cofactor>
</comment>
<dbReference type="InterPro" id="IPR012400">
    <property type="entry name" value="Long_Oxdase"/>
</dbReference>
<keyword evidence="10" id="KW-1133">Transmembrane helix</keyword>
<dbReference type="Gene3D" id="3.50.50.60">
    <property type="entry name" value="FAD/NAD(P)-binding domain"/>
    <property type="match status" value="2"/>
</dbReference>
<evidence type="ECO:0000259" key="17">
    <source>
        <dbReference type="Pfam" id="PF05199"/>
    </source>
</evidence>
<dbReference type="Proteomes" id="UP000245884">
    <property type="component" value="Unassembled WGS sequence"/>
</dbReference>